<keyword evidence="2" id="KW-1185">Reference proteome</keyword>
<gene>
    <name evidence="1" type="ORF">ANN_04703</name>
</gene>
<organism evidence="1 2">
    <name type="scientific">Periplaneta americana</name>
    <name type="common">American cockroach</name>
    <name type="synonym">Blatta americana</name>
    <dbReference type="NCBI Taxonomy" id="6978"/>
    <lineage>
        <taxon>Eukaryota</taxon>
        <taxon>Metazoa</taxon>
        <taxon>Ecdysozoa</taxon>
        <taxon>Arthropoda</taxon>
        <taxon>Hexapoda</taxon>
        <taxon>Insecta</taxon>
        <taxon>Pterygota</taxon>
        <taxon>Neoptera</taxon>
        <taxon>Polyneoptera</taxon>
        <taxon>Dictyoptera</taxon>
        <taxon>Blattodea</taxon>
        <taxon>Blattoidea</taxon>
        <taxon>Blattidae</taxon>
        <taxon>Blattinae</taxon>
        <taxon>Periplaneta</taxon>
    </lineage>
</organism>
<reference evidence="1 2" key="1">
    <citation type="journal article" date="2022" name="Allergy">
        <title>Genome assembly and annotation of Periplaneta americana reveal a comprehensive cockroach allergen profile.</title>
        <authorList>
            <person name="Wang L."/>
            <person name="Xiong Q."/>
            <person name="Saelim N."/>
            <person name="Wang L."/>
            <person name="Nong W."/>
            <person name="Wan A.T."/>
            <person name="Shi M."/>
            <person name="Liu X."/>
            <person name="Cao Q."/>
            <person name="Hui J.H.L."/>
            <person name="Sookrung N."/>
            <person name="Leung T.F."/>
            <person name="Tungtrongchitr A."/>
            <person name="Tsui S.K.W."/>
        </authorList>
    </citation>
    <scope>NUCLEOTIDE SEQUENCE [LARGE SCALE GENOMIC DNA]</scope>
    <source>
        <strain evidence="1">PWHHKU_190912</strain>
    </source>
</reference>
<dbReference type="EMBL" id="JAJSOF020000013">
    <property type="protein sequence ID" value="KAJ4443053.1"/>
    <property type="molecule type" value="Genomic_DNA"/>
</dbReference>
<evidence type="ECO:0000313" key="2">
    <source>
        <dbReference type="Proteomes" id="UP001148838"/>
    </source>
</evidence>
<accession>A0ABQ8T944</accession>
<proteinExistence type="predicted"/>
<comment type="caution">
    <text evidence="1">The sequence shown here is derived from an EMBL/GenBank/DDBJ whole genome shotgun (WGS) entry which is preliminary data.</text>
</comment>
<protein>
    <submittedName>
        <fullName evidence="1">Uncharacterized protein</fullName>
    </submittedName>
</protein>
<sequence length="128" mass="14836">MAGLCEDGNEPSGSLKAICNSEFSGIVNPGFLQLAYGYDHSYSIVNKALSHARMMDDMHTRITNKRHLLPNNPRPTQKPSLQTDFRNNVVSFWTWEIWYKLRQIQHSSRHRLYMLLPRRSSQCETPSI</sequence>
<evidence type="ECO:0000313" key="1">
    <source>
        <dbReference type="EMBL" id="KAJ4443053.1"/>
    </source>
</evidence>
<name>A0ABQ8T944_PERAM</name>
<dbReference type="Proteomes" id="UP001148838">
    <property type="component" value="Unassembled WGS sequence"/>
</dbReference>